<dbReference type="RefSeq" id="WP_336350705.1">
    <property type="nucleotide sequence ID" value="NZ_JAZAQL010000002.1"/>
</dbReference>
<accession>A0ABD5VE75</accession>
<name>A0ABD5VE75_9EURY</name>
<evidence type="ECO:0000313" key="1">
    <source>
        <dbReference type="EMBL" id="MFC6953752.1"/>
    </source>
</evidence>
<keyword evidence="2" id="KW-1185">Reference proteome</keyword>
<sequence length="112" mass="12902">MRPGPDWTVESHSVGVPGFTEDRFYHKSGRIEIAISPYNGMDDGETPVREFYTNVYEYRTYDEDNDEWIDDCLLVSKRTKTHAAALSWALHFTTNLLDLIDHQGGRPLKPAR</sequence>
<gene>
    <name evidence="1" type="ORF">ACFQGB_12845</name>
</gene>
<dbReference type="EMBL" id="JBHSXN010000002">
    <property type="protein sequence ID" value="MFC6953752.1"/>
    <property type="molecule type" value="Genomic_DNA"/>
</dbReference>
<organism evidence="1 2">
    <name type="scientific">Halorubellus litoreus</name>
    <dbReference type="NCBI Taxonomy" id="755308"/>
    <lineage>
        <taxon>Archaea</taxon>
        <taxon>Methanobacteriati</taxon>
        <taxon>Methanobacteriota</taxon>
        <taxon>Stenosarchaea group</taxon>
        <taxon>Halobacteria</taxon>
        <taxon>Halobacteriales</taxon>
        <taxon>Halorubellaceae</taxon>
        <taxon>Halorubellus</taxon>
    </lineage>
</organism>
<reference evidence="1 2" key="1">
    <citation type="journal article" date="2019" name="Int. J. Syst. Evol. Microbiol.">
        <title>The Global Catalogue of Microorganisms (GCM) 10K type strain sequencing project: providing services to taxonomists for standard genome sequencing and annotation.</title>
        <authorList>
            <consortium name="The Broad Institute Genomics Platform"/>
            <consortium name="The Broad Institute Genome Sequencing Center for Infectious Disease"/>
            <person name="Wu L."/>
            <person name="Ma J."/>
        </authorList>
    </citation>
    <scope>NUCLEOTIDE SEQUENCE [LARGE SCALE GENOMIC DNA]</scope>
    <source>
        <strain evidence="1 2">GX26</strain>
    </source>
</reference>
<evidence type="ECO:0000313" key="2">
    <source>
        <dbReference type="Proteomes" id="UP001596395"/>
    </source>
</evidence>
<comment type="caution">
    <text evidence="1">The sequence shown here is derived from an EMBL/GenBank/DDBJ whole genome shotgun (WGS) entry which is preliminary data.</text>
</comment>
<dbReference type="Proteomes" id="UP001596395">
    <property type="component" value="Unassembled WGS sequence"/>
</dbReference>
<dbReference type="AlphaFoldDB" id="A0ABD5VE75"/>
<proteinExistence type="predicted"/>
<protein>
    <submittedName>
        <fullName evidence="1">Uncharacterized protein</fullName>
    </submittedName>
</protein>